<keyword evidence="4 9" id="KW-0997">Cell inner membrane</keyword>
<feature type="transmembrane region" description="Helical" evidence="9">
    <location>
        <begin position="183"/>
        <end position="205"/>
    </location>
</feature>
<dbReference type="PANTHER" id="PTHR46997:SF2">
    <property type="entry name" value="TYROSINE-SPECIFIC TRANSPORT SYSTEM"/>
    <property type="match status" value="1"/>
</dbReference>
<reference evidence="11" key="1">
    <citation type="submission" date="2015-10" db="EMBL/GenBank/DDBJ databases">
        <title>Complete Genome Sequence of Aeromonas schubertii strain WL1483.</title>
        <authorList>
            <person name="Liu L."/>
        </authorList>
    </citation>
    <scope>NUCLEOTIDE SEQUENCE [LARGE SCALE GENOMIC DNA]</scope>
    <source>
        <strain evidence="11">WL1483</strain>
    </source>
</reference>
<dbReference type="InterPro" id="IPR013059">
    <property type="entry name" value="Trp_tyr_transpt"/>
</dbReference>
<feature type="transmembrane region" description="Helical" evidence="9">
    <location>
        <begin position="217"/>
        <end position="238"/>
    </location>
</feature>
<evidence type="ECO:0000313" key="11">
    <source>
        <dbReference type="Proteomes" id="UP000058114"/>
    </source>
</evidence>
<keyword evidence="3 9" id="KW-1003">Cell membrane</keyword>
<feature type="transmembrane region" description="Helical" evidence="9">
    <location>
        <begin position="81"/>
        <end position="100"/>
    </location>
</feature>
<dbReference type="GO" id="GO:0015173">
    <property type="term" value="F:aromatic amino acid transmembrane transporter activity"/>
    <property type="evidence" value="ECO:0007669"/>
    <property type="project" value="UniProtKB-UniRule"/>
</dbReference>
<comment type="subcellular location">
    <subcellularLocation>
        <location evidence="1 9">Cell inner membrane</location>
        <topology evidence="1 9">Multi-pass membrane protein</topology>
    </subcellularLocation>
</comment>
<sequence length="397" mass="42051">MRSRTLGCTLLIAGTTIGAGMLALPLAASSLGGPATLLLMVILWALMAYTAMLQVEASLVTGHSHLHQLADHLLGPWGKRLAAFCVLMLFYSLAAAYISGGSALLAQALGEQGMALGQTQAAWLFTLLFGGMVCVGTRSVDYLNRLMFVTKLVIMVGVLTLLLPRAEGQHLLAMPLEQGLLLAGLPVIFTSFGFHGSIPSVMLYLGRDPRRLRRVFVWGSALPLILYVLWQVAILGLLGQQNLLASGGALDGLLARIGQEIDWSAFSQAMHLFADLALATSFLGVTLGLFDFMAKVTRRKDNWQGRTQTGLITFMPPLLFALYFPQGFIMALGYAAIALAILAVLLPVALAWQARKVATPNAYRAPGGTLALAGAATLGGLIVVVQLGVSAGLLPAL</sequence>
<name>A0A0S2SJW2_9GAMM</name>
<evidence type="ECO:0000256" key="6">
    <source>
        <dbReference type="ARBA" id="ARBA00022970"/>
    </source>
</evidence>
<dbReference type="Proteomes" id="UP000058114">
    <property type="component" value="Chromosome"/>
</dbReference>
<dbReference type="Pfam" id="PF03222">
    <property type="entry name" value="Trp_Tyr_perm"/>
    <property type="match status" value="1"/>
</dbReference>
<dbReference type="KEGG" id="asr:WL1483_2561"/>
<dbReference type="EMBL" id="CP013067">
    <property type="protein sequence ID" value="ALP41980.1"/>
    <property type="molecule type" value="Genomic_DNA"/>
</dbReference>
<comment type="function">
    <text evidence="9">Involved in transporting aromatic amino acids across the cytoplasmic membrane.</text>
</comment>
<comment type="caution">
    <text evidence="9">Lacks conserved residue(s) required for the propagation of feature annotation.</text>
</comment>
<feature type="transmembrane region" description="Helical" evidence="9">
    <location>
        <begin position="370"/>
        <end position="394"/>
    </location>
</feature>
<feature type="transmembrane region" description="Helical" evidence="9">
    <location>
        <begin position="272"/>
        <end position="294"/>
    </location>
</feature>
<feature type="transmembrane region" description="Helical" evidence="9">
    <location>
        <begin position="37"/>
        <end position="60"/>
    </location>
</feature>
<evidence type="ECO:0000256" key="3">
    <source>
        <dbReference type="ARBA" id="ARBA00022475"/>
    </source>
</evidence>
<accession>A0A0S2SJW2</accession>
<evidence type="ECO:0000256" key="5">
    <source>
        <dbReference type="ARBA" id="ARBA00022692"/>
    </source>
</evidence>
<reference evidence="10 11" key="2">
    <citation type="journal article" date="2016" name="Genome Announc.">
        <title>Complete Genome Sequence of the Highly Virulent Aeromonas schubertii Strain WL1483, Isolated from Diseased Snakehead Fish (Channa argus) in China.</title>
        <authorList>
            <person name="Liu L."/>
            <person name="Li N."/>
            <person name="Zhang D."/>
            <person name="Fu X."/>
            <person name="Shi C."/>
            <person name="Lin Q."/>
            <person name="Hao G."/>
        </authorList>
    </citation>
    <scope>NUCLEOTIDE SEQUENCE [LARGE SCALE GENOMIC DNA]</scope>
    <source>
        <strain evidence="10 11">WL1483</strain>
    </source>
</reference>
<evidence type="ECO:0000256" key="7">
    <source>
        <dbReference type="ARBA" id="ARBA00022989"/>
    </source>
</evidence>
<feature type="transmembrane region" description="Helical" evidence="9">
    <location>
        <begin position="306"/>
        <end position="325"/>
    </location>
</feature>
<evidence type="ECO:0000256" key="9">
    <source>
        <dbReference type="RuleBase" id="RU367149"/>
    </source>
</evidence>
<feature type="transmembrane region" description="Helical" evidence="9">
    <location>
        <begin position="120"/>
        <end position="139"/>
    </location>
</feature>
<gene>
    <name evidence="10" type="primary">tyrP</name>
    <name evidence="10" type="ORF">WL1483_2561</name>
</gene>
<evidence type="ECO:0000256" key="2">
    <source>
        <dbReference type="ARBA" id="ARBA00022448"/>
    </source>
</evidence>
<organism evidence="10 11">
    <name type="scientific">Aeromonas schubertii</name>
    <dbReference type="NCBI Taxonomy" id="652"/>
    <lineage>
        <taxon>Bacteria</taxon>
        <taxon>Pseudomonadati</taxon>
        <taxon>Pseudomonadota</taxon>
        <taxon>Gammaproteobacteria</taxon>
        <taxon>Aeromonadales</taxon>
        <taxon>Aeromonadaceae</taxon>
        <taxon>Aeromonas</taxon>
    </lineage>
</organism>
<feature type="transmembrane region" description="Helical" evidence="9">
    <location>
        <begin position="146"/>
        <end position="163"/>
    </location>
</feature>
<dbReference type="AlphaFoldDB" id="A0A0S2SJW2"/>
<keyword evidence="5 9" id="KW-0812">Transmembrane</keyword>
<dbReference type="Gene3D" id="1.20.1740.10">
    <property type="entry name" value="Amino acid/polyamine transporter I"/>
    <property type="match status" value="1"/>
</dbReference>
<keyword evidence="7 9" id="KW-1133">Transmembrane helix</keyword>
<proteinExistence type="inferred from homology"/>
<keyword evidence="2 9" id="KW-0813">Transport</keyword>
<evidence type="ECO:0000256" key="1">
    <source>
        <dbReference type="ARBA" id="ARBA00004429"/>
    </source>
</evidence>
<dbReference type="GO" id="GO:0005886">
    <property type="term" value="C:plasma membrane"/>
    <property type="evidence" value="ECO:0007669"/>
    <property type="project" value="UniProtKB-SubCell"/>
</dbReference>
<dbReference type="InterPro" id="IPR018227">
    <property type="entry name" value="Amino_acid_transport_2"/>
</dbReference>
<dbReference type="PATRIC" id="fig|652.5.peg.2108"/>
<keyword evidence="6 9" id="KW-0029">Amino-acid transport</keyword>
<evidence type="ECO:0000313" key="10">
    <source>
        <dbReference type="EMBL" id="ALP41980.1"/>
    </source>
</evidence>
<keyword evidence="8 9" id="KW-0472">Membrane</keyword>
<feature type="transmembrane region" description="Helical" evidence="9">
    <location>
        <begin position="331"/>
        <end position="350"/>
    </location>
</feature>
<dbReference type="NCBIfam" id="TIGR00837">
    <property type="entry name" value="araaP"/>
    <property type="match status" value="1"/>
</dbReference>
<comment type="similarity">
    <text evidence="9">Belongs to the amino acid/polyamine transporter 2 family. Mtr/TnaB/TyrP permease subfamily.</text>
</comment>
<evidence type="ECO:0000256" key="8">
    <source>
        <dbReference type="ARBA" id="ARBA00023136"/>
    </source>
</evidence>
<dbReference type="GO" id="GO:0003333">
    <property type="term" value="P:amino acid transmembrane transport"/>
    <property type="evidence" value="ECO:0007669"/>
    <property type="project" value="InterPro"/>
</dbReference>
<protein>
    <recommendedName>
        <fullName evidence="9">Aromatic amino acid permease</fullName>
    </recommendedName>
</protein>
<dbReference type="PRINTS" id="PR00166">
    <property type="entry name" value="AROAAPRMEASE"/>
</dbReference>
<evidence type="ECO:0000256" key="4">
    <source>
        <dbReference type="ARBA" id="ARBA00022519"/>
    </source>
</evidence>
<dbReference type="RefSeq" id="WP_060585963.1">
    <property type="nucleotide sequence ID" value="NZ_CP013067.1"/>
</dbReference>
<dbReference type="PANTHER" id="PTHR46997">
    <property type="entry name" value="LOW AFFINITY TRYPTOPHAN PERMEASE-RELATED"/>
    <property type="match status" value="1"/>
</dbReference>